<feature type="region of interest" description="Disordered" evidence="1">
    <location>
        <begin position="24"/>
        <end position="52"/>
    </location>
</feature>
<dbReference type="KEGG" id="dfa:DFA_06107"/>
<organism evidence="2 3">
    <name type="scientific">Cavenderia fasciculata</name>
    <name type="common">Slime mold</name>
    <name type="synonym">Dictyostelium fasciculatum</name>
    <dbReference type="NCBI Taxonomy" id="261658"/>
    <lineage>
        <taxon>Eukaryota</taxon>
        <taxon>Amoebozoa</taxon>
        <taxon>Evosea</taxon>
        <taxon>Eumycetozoa</taxon>
        <taxon>Dictyostelia</taxon>
        <taxon>Acytosteliales</taxon>
        <taxon>Cavenderiaceae</taxon>
        <taxon>Cavenderia</taxon>
    </lineage>
</organism>
<dbReference type="PANTHER" id="PTHR46586">
    <property type="entry name" value="ANKYRIN REPEAT-CONTAINING PROTEIN"/>
    <property type="match status" value="1"/>
</dbReference>
<dbReference type="AlphaFoldDB" id="F4PK45"/>
<keyword evidence="3" id="KW-1185">Reference proteome</keyword>
<dbReference type="GeneID" id="14876165"/>
<protein>
    <recommendedName>
        <fullName evidence="4">Ankyrin repeat-containing protein</fullName>
    </recommendedName>
</protein>
<proteinExistence type="predicted"/>
<evidence type="ECO:0000256" key="1">
    <source>
        <dbReference type="SAM" id="MobiDB-lite"/>
    </source>
</evidence>
<dbReference type="InterPro" id="IPR052050">
    <property type="entry name" value="SecEffector_AnkRepeat"/>
</dbReference>
<dbReference type="Proteomes" id="UP000007797">
    <property type="component" value="Unassembled WGS sequence"/>
</dbReference>
<gene>
    <name evidence="2" type="ORF">DFA_06107</name>
</gene>
<dbReference type="RefSeq" id="XP_004361820.1">
    <property type="nucleotide sequence ID" value="XM_004361763.1"/>
</dbReference>
<dbReference type="PANTHER" id="PTHR46586:SF3">
    <property type="entry name" value="ANKYRIN REPEAT-CONTAINING PROTEIN"/>
    <property type="match status" value="1"/>
</dbReference>
<evidence type="ECO:0000313" key="2">
    <source>
        <dbReference type="EMBL" id="EGG23969.1"/>
    </source>
</evidence>
<reference evidence="3" key="1">
    <citation type="journal article" date="2011" name="Genome Res.">
        <title>Phylogeny-wide analysis of social amoeba genomes highlights ancient origins for complex intercellular communication.</title>
        <authorList>
            <person name="Heidel A.J."/>
            <person name="Lawal H.M."/>
            <person name="Felder M."/>
            <person name="Schilde C."/>
            <person name="Helps N.R."/>
            <person name="Tunggal B."/>
            <person name="Rivero F."/>
            <person name="John U."/>
            <person name="Schleicher M."/>
            <person name="Eichinger L."/>
            <person name="Platzer M."/>
            <person name="Noegel A.A."/>
            <person name="Schaap P."/>
            <person name="Gloeckner G."/>
        </authorList>
    </citation>
    <scope>NUCLEOTIDE SEQUENCE [LARGE SCALE GENOMIC DNA]</scope>
    <source>
        <strain evidence="3">SH3</strain>
    </source>
</reference>
<accession>F4PK45</accession>
<sequence length="790" mass="90998">MNFVEQEIKYSSFKWFDEKVDDGCPQEVETKGSGGRNKRKFKDDQDDSSSTSTRKYYYIPGLDGIVESACKTKQLDLVRFINERYGGHIDEIAYYIAKYALNYQALDIFQYIYQQTTPMQRMVKVVDTLAHRSNRVVVCKSFHTAVLLYVYQNGNQENIIPSEITRADGYQTLDIVQFVDQQQLLREELVAYGVKNGSFEVAKYLFNRVPPNLIRDVFVHLGRVGSLDVLKYVVEQNVLALEEMQRQLPAIMRDLLLASPVNIDKIQYLKTTFSEDMVFGGNIYEWDLEALERVTEICPTVRQFSVRPYTVERAISNNLVEVVQWLDTHRHLTTNLYLNANSSRSINMFRIVLKAQPVQRYNVNFLNIAASLGHLEMVQAIYNNHTPTSGHELVKTRLFDKKDLLKQAVFPNCLGVFQYLATIASERTPDAAIELSQELMECIKNDATSTVQWILDNASITPPGQQFNIVSGKIPMVDGKIFRVYSQDRYFQSKVSIEMYDVLALHFESIDPDFNSKVLMSAISNGPLDLLKYIREKVGPKLYTAHIQRAVSSGNMQSLDYITSCFPDQKLPDWYLQSTMKQDFSSLLVFAPLKPIKYLVENYFNNHKDSFAMDEMPISNMAIVNNRQIQATFDYLLSKGVVQHSLGLGLKFDLSKFIEGNCCWKSFDSFIHLYEYMEQQNKSTSNNNNLIMGKWPFDRTTNIDYIRFFHFNRSEGCSRLALDKQLESQQPHTTLFLLKNRTEGYSQYLADLYGKGDFYSKLLSQYSHLRFVPTTTASISASPFSGYSFF</sequence>
<name>F4PK45_CACFS</name>
<evidence type="ECO:0008006" key="4">
    <source>
        <dbReference type="Google" id="ProtNLM"/>
    </source>
</evidence>
<evidence type="ECO:0000313" key="3">
    <source>
        <dbReference type="Proteomes" id="UP000007797"/>
    </source>
</evidence>
<dbReference type="EMBL" id="GL883007">
    <property type="protein sequence ID" value="EGG23969.1"/>
    <property type="molecule type" value="Genomic_DNA"/>
</dbReference>